<dbReference type="InterPro" id="IPR036236">
    <property type="entry name" value="Znf_C2H2_sf"/>
</dbReference>
<dbReference type="RefSeq" id="XP_018010300.1">
    <property type="nucleotide sequence ID" value="XM_018154811.2"/>
</dbReference>
<accession>A0A8B7N9C6</accession>
<keyword evidence="6" id="KW-1185">Reference proteome</keyword>
<dbReference type="Gene3D" id="3.30.160.60">
    <property type="entry name" value="Classic Zinc Finger"/>
    <property type="match status" value="1"/>
</dbReference>
<keyword evidence="1" id="KW-0479">Metal-binding</keyword>
<keyword evidence="1" id="KW-0862">Zinc</keyword>
<dbReference type="PANTHER" id="PTHR46105">
    <property type="entry name" value="AGAP004733-PA"/>
    <property type="match status" value="1"/>
</dbReference>
<evidence type="ECO:0000313" key="7">
    <source>
        <dbReference type="RefSeq" id="XP_018010300.1"/>
    </source>
</evidence>
<dbReference type="KEGG" id="hazt:108667746"/>
<feature type="coiled-coil region" evidence="2">
    <location>
        <begin position="217"/>
        <end position="244"/>
    </location>
</feature>
<name>A0A8B7N9C6_HYAAZ</name>
<gene>
    <name evidence="7" type="primary">LOC108667746</name>
</gene>
<feature type="region of interest" description="Disordered" evidence="3">
    <location>
        <begin position="160"/>
        <end position="194"/>
    </location>
</feature>
<dbReference type="PROSITE" id="PS50157">
    <property type="entry name" value="ZINC_FINGER_C2H2_2"/>
    <property type="match status" value="2"/>
</dbReference>
<sequence length="389" mass="44033">MLEYIVLLGVVALITLALFCLTEAGTKETSFEEALAEQRLLHKDGSNAKNKKPKTTKKVRPSRPRASQATEGGAPTRSTSTGHDSPGTTTEDENHEELLLAEQRRHQELKRLQAEEQRRQAELQEQQKKLEEAAQLEKQKQLQLEQQEQLKKQQVEQQLKEMAEQEAKKNEKKKKQMKPDDSKAKQTRPSKATGLMNGVHTEVRAALYPPRFLPASVQTILRTLEEAQLSREQLQQVVDILLAAAADGCWSDARKGPSVSVNKKLDDAYATIGLMQEAQSALTVTISDLRTELNSERSQSVQLRHAMDAANAEQQLQLQATRMGNIFSNAVVTVTCDICKATLSSRSALQRHIRTHHREERPFRCHFCESAFKRKDYLDEHIIRHTKHP</sequence>
<dbReference type="GeneID" id="108667746"/>
<dbReference type="SUPFAM" id="SSF57667">
    <property type="entry name" value="beta-beta-alpha zinc fingers"/>
    <property type="match status" value="1"/>
</dbReference>
<organism evidence="6 7">
    <name type="scientific">Hyalella azteca</name>
    <name type="common">Amphipod</name>
    <dbReference type="NCBI Taxonomy" id="294128"/>
    <lineage>
        <taxon>Eukaryota</taxon>
        <taxon>Metazoa</taxon>
        <taxon>Ecdysozoa</taxon>
        <taxon>Arthropoda</taxon>
        <taxon>Crustacea</taxon>
        <taxon>Multicrustacea</taxon>
        <taxon>Malacostraca</taxon>
        <taxon>Eumalacostraca</taxon>
        <taxon>Peracarida</taxon>
        <taxon>Amphipoda</taxon>
        <taxon>Senticaudata</taxon>
        <taxon>Talitrida</taxon>
        <taxon>Talitroidea</taxon>
        <taxon>Hyalellidae</taxon>
        <taxon>Hyalella</taxon>
    </lineage>
</organism>
<evidence type="ECO:0000256" key="2">
    <source>
        <dbReference type="SAM" id="Coils"/>
    </source>
</evidence>
<dbReference type="AlphaFoldDB" id="A0A8B7N9C6"/>
<feature type="compositionally biased region" description="Polar residues" evidence="3">
    <location>
        <begin position="65"/>
        <end position="89"/>
    </location>
</feature>
<dbReference type="PANTHER" id="PTHR46105:SF28">
    <property type="entry name" value="ZINC FINGER PROTEIN 37-LIKE"/>
    <property type="match status" value="1"/>
</dbReference>
<feature type="domain" description="C2H2-type" evidence="5">
    <location>
        <begin position="334"/>
        <end position="362"/>
    </location>
</feature>
<evidence type="ECO:0000313" key="6">
    <source>
        <dbReference type="Proteomes" id="UP000694843"/>
    </source>
</evidence>
<dbReference type="InterPro" id="IPR050457">
    <property type="entry name" value="ZnFinger_BTB_dom_contain"/>
</dbReference>
<keyword evidence="1" id="KW-0863">Zinc-finger</keyword>
<dbReference type="GO" id="GO:0000981">
    <property type="term" value="F:DNA-binding transcription factor activity, RNA polymerase II-specific"/>
    <property type="evidence" value="ECO:0007669"/>
    <property type="project" value="TreeGrafter"/>
</dbReference>
<dbReference type="OrthoDB" id="6368199at2759"/>
<reference evidence="7" key="1">
    <citation type="submission" date="2025-08" db="UniProtKB">
        <authorList>
            <consortium name="RefSeq"/>
        </authorList>
    </citation>
    <scope>IDENTIFICATION</scope>
    <source>
        <tissue evidence="7">Whole organism</tissue>
    </source>
</reference>
<feature type="signal peptide" evidence="4">
    <location>
        <begin position="1"/>
        <end position="24"/>
    </location>
</feature>
<dbReference type="SMART" id="SM00355">
    <property type="entry name" value="ZnF_C2H2"/>
    <property type="match status" value="2"/>
</dbReference>
<evidence type="ECO:0000256" key="1">
    <source>
        <dbReference type="PROSITE-ProRule" id="PRU00042"/>
    </source>
</evidence>
<evidence type="ECO:0000256" key="4">
    <source>
        <dbReference type="SAM" id="SignalP"/>
    </source>
</evidence>
<evidence type="ECO:0000256" key="3">
    <source>
        <dbReference type="SAM" id="MobiDB-lite"/>
    </source>
</evidence>
<feature type="compositionally biased region" description="Basic residues" evidence="3">
    <location>
        <begin position="49"/>
        <end position="63"/>
    </location>
</feature>
<dbReference type="InterPro" id="IPR013087">
    <property type="entry name" value="Znf_C2H2_type"/>
</dbReference>
<evidence type="ECO:0000259" key="5">
    <source>
        <dbReference type="PROSITE" id="PS50157"/>
    </source>
</evidence>
<proteinExistence type="predicted"/>
<dbReference type="PROSITE" id="PS00028">
    <property type="entry name" value="ZINC_FINGER_C2H2_1"/>
    <property type="match status" value="2"/>
</dbReference>
<dbReference type="Pfam" id="PF13894">
    <property type="entry name" value="zf-C2H2_4"/>
    <property type="match status" value="1"/>
</dbReference>
<keyword evidence="4" id="KW-0732">Signal</keyword>
<dbReference type="GO" id="GO:0000978">
    <property type="term" value="F:RNA polymerase II cis-regulatory region sequence-specific DNA binding"/>
    <property type="evidence" value="ECO:0007669"/>
    <property type="project" value="TreeGrafter"/>
</dbReference>
<dbReference type="Proteomes" id="UP000694843">
    <property type="component" value="Unplaced"/>
</dbReference>
<dbReference type="GO" id="GO:0008270">
    <property type="term" value="F:zinc ion binding"/>
    <property type="evidence" value="ECO:0007669"/>
    <property type="project" value="UniProtKB-KW"/>
</dbReference>
<feature type="domain" description="C2H2-type" evidence="5">
    <location>
        <begin position="363"/>
        <end position="389"/>
    </location>
</feature>
<protein>
    <submittedName>
        <fullName evidence="7">Zinc finger protein 236</fullName>
    </submittedName>
</protein>
<keyword evidence="2" id="KW-0175">Coiled coil</keyword>
<feature type="compositionally biased region" description="Basic and acidic residues" evidence="3">
    <location>
        <begin position="160"/>
        <end position="169"/>
    </location>
</feature>
<feature type="region of interest" description="Disordered" evidence="3">
    <location>
        <begin position="42"/>
        <end position="94"/>
    </location>
</feature>
<feature type="chain" id="PRO_5034563834" evidence="4">
    <location>
        <begin position="25"/>
        <end position="389"/>
    </location>
</feature>